<keyword evidence="2" id="KW-1185">Reference proteome</keyword>
<evidence type="ECO:0000313" key="1">
    <source>
        <dbReference type="EMBL" id="GAL85297.1"/>
    </source>
</evidence>
<proteinExistence type="predicted"/>
<reference evidence="1 2" key="1">
    <citation type="submission" date="2014-09" db="EMBL/GenBank/DDBJ databases">
        <title>Sporocytophaga myxococcoides PG-01 genome sequencing.</title>
        <authorList>
            <person name="Liu L."/>
            <person name="Gao P.J."/>
            <person name="Chen G.J."/>
            <person name="Wang L.S."/>
        </authorList>
    </citation>
    <scope>NUCLEOTIDE SEQUENCE [LARGE SCALE GENOMIC DNA]</scope>
    <source>
        <strain evidence="1 2">PG-01</strain>
    </source>
</reference>
<dbReference type="STRING" id="153721.MYP_2526"/>
<dbReference type="RefSeq" id="WP_156140530.1">
    <property type="nucleotide sequence ID" value="NZ_BBLT01000004.1"/>
</dbReference>
<organism evidence="1 2">
    <name type="scientific">Sporocytophaga myxococcoides</name>
    <dbReference type="NCBI Taxonomy" id="153721"/>
    <lineage>
        <taxon>Bacteria</taxon>
        <taxon>Pseudomonadati</taxon>
        <taxon>Bacteroidota</taxon>
        <taxon>Cytophagia</taxon>
        <taxon>Cytophagales</taxon>
        <taxon>Cytophagaceae</taxon>
        <taxon>Sporocytophaga</taxon>
    </lineage>
</organism>
<dbReference type="AlphaFoldDB" id="A0A098LFT4"/>
<dbReference type="EMBL" id="BBLT01000004">
    <property type="protein sequence ID" value="GAL85297.1"/>
    <property type="molecule type" value="Genomic_DNA"/>
</dbReference>
<dbReference type="OrthoDB" id="9834288at2"/>
<accession>A0A098LFT4</accession>
<protein>
    <submittedName>
        <fullName evidence="1">Uncharacterized protein</fullName>
    </submittedName>
</protein>
<sequence length="102" mass="11873">MSSSLDDMPPYEFFQQELEDAILKFLDLKADTDDIPKSTEVLRLNLFIEYISFHKNLERKDQLLRIDELLADFSSHLATNSIELQPAAKTLILEFVTYFLNS</sequence>
<comment type="caution">
    <text evidence="1">The sequence shown here is derived from an EMBL/GenBank/DDBJ whole genome shotgun (WGS) entry which is preliminary data.</text>
</comment>
<name>A0A098LFT4_9BACT</name>
<dbReference type="Proteomes" id="UP000030185">
    <property type="component" value="Unassembled WGS sequence"/>
</dbReference>
<gene>
    <name evidence="1" type="ORF">MYP_2526</name>
</gene>
<evidence type="ECO:0000313" key="2">
    <source>
        <dbReference type="Proteomes" id="UP000030185"/>
    </source>
</evidence>